<dbReference type="FunFam" id="3.40.50.300:FF:000212">
    <property type="entry name" value="Adenylyl-sulfate kinase"/>
    <property type="match status" value="1"/>
</dbReference>
<dbReference type="FunFam" id="3.40.50.300:FF:000119">
    <property type="entry name" value="Sulfate adenylyltransferase subunit 1"/>
    <property type="match status" value="1"/>
</dbReference>
<dbReference type="InterPro" id="IPR050100">
    <property type="entry name" value="TRAFAC_GTPase_members"/>
</dbReference>
<dbReference type="EC" id="2.7.1.25" evidence="15"/>
<sequence>MAHVSDLISTDIEQYLKQHEKKSLLRFITCGSVDDGKSTVIGRLLYESKMLFEDQLAAIENDSKKWGTQGGDIDFALLVDGLAAEREQGITIDVAYRFFSTDRRKFIVADTPGHEQYTRNMITGASTADVAVILIDARKGVLTQTRRHSYLVSLIGIRKVVLAINKMDLVNFSQETFNKINEEYRAFAKQIGLEDITSIPLSGLKGDNMTEPSVNTPWYHGPTLMGFLETCEIDETRLQGLPFRLPVQWVNRPNLDFRGFCGQIASGSIKPGDRIRAQPSGQESTVTRIVDMRGDLEQAVAGQSVTITLADEIDISRGNVISTADSPAEVADQFEATVVWMTDEPMLPGRPYLLKIGTQTVSATVTEPKYKVNVNTMEHLAAKQLEMNEIGVVNLALDRPIAFDPYNVNRDTGGFILINRLTNNTVGAGMMHFALRRSHNIHLQHVDVNKQARALAKGQKPGVLWFTGLSGAGKSTIANLVEKKLHALGRHTYLLDGDNVRHGLNKDLGFTEADRVENIRRVAEVARLMVDAGLLVITAFISPFRSERAMARSLMAEGEFIEVHVDTPLEVAEDRDVKGLYKKARRGEIANFTGISSPYEAPEAPELRVNTTTCSADQAADEVIAKLRQLGMID</sequence>
<dbReference type="InterPro" id="IPR027417">
    <property type="entry name" value="P-loop_NTPase"/>
</dbReference>
<evidence type="ECO:0000256" key="14">
    <source>
        <dbReference type="HAMAP-Rule" id="MF_00062"/>
    </source>
</evidence>
<dbReference type="PROSITE" id="PS00301">
    <property type="entry name" value="G_TR_1"/>
    <property type="match status" value="1"/>
</dbReference>
<evidence type="ECO:0000256" key="3">
    <source>
        <dbReference type="ARBA" id="ARBA00005438"/>
    </source>
</evidence>
<dbReference type="UniPathway" id="UPA00140">
    <property type="reaction ID" value="UER00204"/>
</dbReference>
<comment type="function">
    <text evidence="15">Catalyzes the synthesis of activated sulfate.</text>
</comment>
<evidence type="ECO:0000256" key="11">
    <source>
        <dbReference type="ARBA" id="ARBA00023134"/>
    </source>
</evidence>
<evidence type="ECO:0000256" key="4">
    <source>
        <dbReference type="ARBA" id="ARBA00007237"/>
    </source>
</evidence>
<evidence type="ECO:0000313" key="17">
    <source>
        <dbReference type="EMBL" id="NDY91948.1"/>
    </source>
</evidence>
<feature type="binding site" evidence="14">
    <location>
        <begin position="165"/>
        <end position="168"/>
    </location>
    <ligand>
        <name>GTP</name>
        <dbReference type="ChEBI" id="CHEBI:37565"/>
    </ligand>
</feature>
<dbReference type="InterPro" id="IPR059117">
    <property type="entry name" value="APS_kinase_dom"/>
</dbReference>
<comment type="catalytic activity">
    <reaction evidence="13 14">
        <text>sulfate + ATP + H(+) = adenosine 5'-phosphosulfate + diphosphate</text>
        <dbReference type="Rhea" id="RHEA:18133"/>
        <dbReference type="ChEBI" id="CHEBI:15378"/>
        <dbReference type="ChEBI" id="CHEBI:16189"/>
        <dbReference type="ChEBI" id="CHEBI:30616"/>
        <dbReference type="ChEBI" id="CHEBI:33019"/>
        <dbReference type="ChEBI" id="CHEBI:58243"/>
        <dbReference type="EC" id="2.7.7.4"/>
    </reaction>
</comment>
<dbReference type="InterPro" id="IPR011779">
    <property type="entry name" value="SO4_adenylTrfase_lsu"/>
</dbReference>
<feature type="binding site" evidence="14">
    <location>
        <begin position="31"/>
        <end position="38"/>
    </location>
    <ligand>
        <name>GTP</name>
        <dbReference type="ChEBI" id="CHEBI:37565"/>
    </ligand>
</feature>
<evidence type="ECO:0000256" key="2">
    <source>
        <dbReference type="ARBA" id="ARBA00002357"/>
    </source>
</evidence>
<dbReference type="SUPFAM" id="SSF50465">
    <property type="entry name" value="EF-Tu/eEF-1alpha/eIF2-gamma C-terminal domain"/>
    <property type="match status" value="1"/>
</dbReference>
<dbReference type="PANTHER" id="PTHR23115">
    <property type="entry name" value="TRANSLATION FACTOR"/>
    <property type="match status" value="1"/>
</dbReference>
<evidence type="ECO:0000256" key="10">
    <source>
        <dbReference type="ARBA" id="ARBA00022840"/>
    </source>
</evidence>
<evidence type="ECO:0000256" key="15">
    <source>
        <dbReference type="HAMAP-Rule" id="MF_00065"/>
    </source>
</evidence>
<dbReference type="GO" id="GO:0000103">
    <property type="term" value="P:sulfate assimilation"/>
    <property type="evidence" value="ECO:0007669"/>
    <property type="project" value="UniProtKB-UniRule"/>
</dbReference>
<dbReference type="GO" id="GO:0004781">
    <property type="term" value="F:sulfate adenylyltransferase (ATP) activity"/>
    <property type="evidence" value="ECO:0007669"/>
    <property type="project" value="UniProtKB-UniRule"/>
</dbReference>
<evidence type="ECO:0000256" key="13">
    <source>
        <dbReference type="ARBA" id="ARBA00049370"/>
    </source>
</evidence>
<gene>
    <name evidence="14 17" type="primary">cysN</name>
    <name evidence="15" type="synonym">cysC</name>
    <name evidence="17" type="ORF">G3A44_12200</name>
</gene>
<dbReference type="Proteomes" id="UP000484255">
    <property type="component" value="Unassembled WGS sequence"/>
</dbReference>
<evidence type="ECO:0000256" key="8">
    <source>
        <dbReference type="ARBA" id="ARBA00022741"/>
    </source>
</evidence>
<dbReference type="GO" id="GO:0005525">
    <property type="term" value="F:GTP binding"/>
    <property type="evidence" value="ECO:0007669"/>
    <property type="project" value="UniProtKB-UniRule"/>
</dbReference>
<keyword evidence="6 14" id="KW-0808">Transferase</keyword>
<dbReference type="InterPro" id="IPR009000">
    <property type="entry name" value="Transl_B-barrel_sf"/>
</dbReference>
<dbReference type="InterPro" id="IPR031157">
    <property type="entry name" value="G_TR_CS"/>
</dbReference>
<dbReference type="Gene3D" id="3.40.50.300">
    <property type="entry name" value="P-loop containing nucleotide triphosphate hydrolases"/>
    <property type="match status" value="2"/>
</dbReference>
<comment type="subunit">
    <text evidence="14">Heterodimer composed of CysD, the smaller subunit, and CysN.</text>
</comment>
<dbReference type="NCBIfam" id="NF004035">
    <property type="entry name" value="PRK05506.1"/>
    <property type="match status" value="1"/>
</dbReference>
<dbReference type="PRINTS" id="PR00315">
    <property type="entry name" value="ELONGATNFCT"/>
</dbReference>
<dbReference type="NCBIfam" id="NF003013">
    <property type="entry name" value="PRK03846.1"/>
    <property type="match status" value="1"/>
</dbReference>
<keyword evidence="8 14" id="KW-0547">Nucleotide-binding</keyword>
<dbReference type="CDD" id="cd04166">
    <property type="entry name" value="CysN_ATPS"/>
    <property type="match status" value="1"/>
</dbReference>
<dbReference type="Pfam" id="PF22594">
    <property type="entry name" value="GTP-eEF1A_C"/>
    <property type="match status" value="1"/>
</dbReference>
<dbReference type="GO" id="GO:0004020">
    <property type="term" value="F:adenylylsulfate kinase activity"/>
    <property type="evidence" value="ECO:0007669"/>
    <property type="project" value="UniProtKB-UniRule"/>
</dbReference>
<dbReference type="InterPro" id="IPR044138">
    <property type="entry name" value="CysN_II"/>
</dbReference>
<dbReference type="PROSITE" id="PS51722">
    <property type="entry name" value="G_TR_2"/>
    <property type="match status" value="1"/>
</dbReference>
<evidence type="ECO:0000259" key="16">
    <source>
        <dbReference type="PROSITE" id="PS51722"/>
    </source>
</evidence>
<dbReference type="NCBIfam" id="TIGR02034">
    <property type="entry name" value="CysN"/>
    <property type="match status" value="1"/>
</dbReference>
<protein>
    <recommendedName>
        <fullName evidence="14 15">Multifunctional fusion protein</fullName>
    </recommendedName>
    <domain>
        <recommendedName>
            <fullName evidence="14">Sulfate adenylyltransferase subunit 1</fullName>
            <ecNumber evidence="14">2.7.7.4</ecNumber>
        </recommendedName>
        <alternativeName>
            <fullName evidence="14">ATP-sulfurylase large subunit</fullName>
        </alternativeName>
        <alternativeName>
            <fullName evidence="14">Sulfate adenylate transferase</fullName>
            <shortName evidence="14">SAT</shortName>
        </alternativeName>
    </domain>
    <domain>
        <recommendedName>
            <fullName evidence="15">Adenylyl-sulfate kinase</fullName>
            <ecNumber evidence="15">2.7.1.25</ecNumber>
        </recommendedName>
        <alternativeName>
            <fullName evidence="15">APS kinase</fullName>
        </alternativeName>
        <alternativeName>
            <fullName evidence="15">ATP adenosine-5'-phosphosulfate 3'-phosphotransferase</fullName>
        </alternativeName>
        <alternativeName>
            <fullName evidence="15">Adenosine-5'-phosphosulfate kinase</fullName>
        </alternativeName>
    </domain>
</protein>
<comment type="pathway">
    <text evidence="14">Sulfur metabolism; hydrogen sulfide biosynthesis; sulfite from sulfate: step 1/3.</text>
</comment>
<comment type="catalytic activity">
    <reaction evidence="1 15">
        <text>adenosine 5'-phosphosulfate + ATP = 3'-phosphoadenylyl sulfate + ADP + H(+)</text>
        <dbReference type="Rhea" id="RHEA:24152"/>
        <dbReference type="ChEBI" id="CHEBI:15378"/>
        <dbReference type="ChEBI" id="CHEBI:30616"/>
        <dbReference type="ChEBI" id="CHEBI:58243"/>
        <dbReference type="ChEBI" id="CHEBI:58339"/>
        <dbReference type="ChEBI" id="CHEBI:456216"/>
        <dbReference type="EC" id="2.7.1.25"/>
    </reaction>
</comment>
<dbReference type="NCBIfam" id="TIGR00455">
    <property type="entry name" value="apsK"/>
    <property type="match status" value="1"/>
</dbReference>
<evidence type="ECO:0000313" key="18">
    <source>
        <dbReference type="Proteomes" id="UP000484255"/>
    </source>
</evidence>
<evidence type="ECO:0000256" key="1">
    <source>
        <dbReference type="ARBA" id="ARBA00001823"/>
    </source>
</evidence>
<dbReference type="AlphaFoldDB" id="A0A7C9PHL1"/>
<organism evidence="17 18">
    <name type="scientific">Ideonella livida</name>
    <dbReference type="NCBI Taxonomy" id="2707176"/>
    <lineage>
        <taxon>Bacteria</taxon>
        <taxon>Pseudomonadati</taxon>
        <taxon>Pseudomonadota</taxon>
        <taxon>Betaproteobacteria</taxon>
        <taxon>Burkholderiales</taxon>
        <taxon>Sphaerotilaceae</taxon>
        <taxon>Ideonella</taxon>
    </lineage>
</organism>
<dbReference type="GO" id="GO:0003924">
    <property type="term" value="F:GTPase activity"/>
    <property type="evidence" value="ECO:0007669"/>
    <property type="project" value="InterPro"/>
</dbReference>
<reference evidence="17 18" key="1">
    <citation type="submission" date="2020-02" db="EMBL/GenBank/DDBJ databases">
        <title>Ideonella bacterium strain TBM-1.</title>
        <authorList>
            <person name="Chen W.-M."/>
        </authorList>
    </citation>
    <scope>NUCLEOTIDE SEQUENCE [LARGE SCALE GENOMIC DNA]</scope>
    <source>
        <strain evidence="17 18">TBM-1</strain>
    </source>
</reference>
<proteinExistence type="inferred from homology"/>
<comment type="pathway">
    <text evidence="15">Sulfur metabolism; hydrogen sulfide biosynthesis; sulfite from sulfate: step 2/3.</text>
</comment>
<evidence type="ECO:0000256" key="7">
    <source>
        <dbReference type="ARBA" id="ARBA00022695"/>
    </source>
</evidence>
<evidence type="ECO:0000256" key="12">
    <source>
        <dbReference type="ARBA" id="ARBA00023268"/>
    </source>
</evidence>
<dbReference type="Pfam" id="PF01583">
    <property type="entry name" value="APS_kinase"/>
    <property type="match status" value="1"/>
</dbReference>
<dbReference type="RefSeq" id="WP_163457799.1">
    <property type="nucleotide sequence ID" value="NZ_JAAGOH010000013.1"/>
</dbReference>
<comment type="caution">
    <text evidence="17">The sequence shown here is derived from an EMBL/GenBank/DDBJ whole genome shotgun (WGS) entry which is preliminary data.</text>
</comment>
<dbReference type="EMBL" id="JAAGOH010000013">
    <property type="protein sequence ID" value="NDY91948.1"/>
    <property type="molecule type" value="Genomic_DNA"/>
</dbReference>
<dbReference type="EC" id="2.7.7.4" evidence="14"/>
<dbReference type="CDD" id="cd04095">
    <property type="entry name" value="CysN_NoDQ_III"/>
    <property type="match status" value="1"/>
</dbReference>
<feature type="binding site" evidence="14">
    <location>
        <begin position="110"/>
        <end position="114"/>
    </location>
    <ligand>
        <name>GTP</name>
        <dbReference type="ChEBI" id="CHEBI:37565"/>
    </ligand>
</feature>
<keyword evidence="10 14" id="KW-0067">ATP-binding</keyword>
<keyword evidence="15" id="KW-0597">Phosphoprotein</keyword>
<dbReference type="CDD" id="cd03695">
    <property type="entry name" value="CysN_NodQ_II"/>
    <property type="match status" value="1"/>
</dbReference>
<keyword evidence="7 14" id="KW-0548">Nucleotidyltransferase</keyword>
<dbReference type="GO" id="GO:0070814">
    <property type="term" value="P:hydrogen sulfide biosynthetic process"/>
    <property type="evidence" value="ECO:0007669"/>
    <property type="project" value="UniProtKB-UniRule"/>
</dbReference>
<evidence type="ECO:0000256" key="6">
    <source>
        <dbReference type="ARBA" id="ARBA00022679"/>
    </source>
</evidence>
<dbReference type="InterPro" id="IPR002891">
    <property type="entry name" value="APS"/>
</dbReference>
<evidence type="ECO:0000256" key="5">
    <source>
        <dbReference type="ARBA" id="ARBA00022458"/>
    </source>
</evidence>
<keyword evidence="9 15" id="KW-0418">Kinase</keyword>
<name>A0A7C9PHL1_9BURK</name>
<dbReference type="GO" id="GO:0005524">
    <property type="term" value="F:ATP binding"/>
    <property type="evidence" value="ECO:0007669"/>
    <property type="project" value="UniProtKB-UniRule"/>
</dbReference>
<dbReference type="SUPFAM" id="SSF50447">
    <property type="entry name" value="Translation proteins"/>
    <property type="match status" value="1"/>
</dbReference>
<comment type="function">
    <text evidence="2">APS kinase catalyzes the synthesis of activated sulfate.</text>
</comment>
<feature type="domain" description="Tr-type G" evidence="16">
    <location>
        <begin position="22"/>
        <end position="239"/>
    </location>
</feature>
<keyword evidence="18" id="KW-1185">Reference proteome</keyword>
<comment type="similarity">
    <text evidence="3">In the C-terminal section; belongs to the APS kinase family.</text>
</comment>
<evidence type="ECO:0000256" key="9">
    <source>
        <dbReference type="ARBA" id="ARBA00022777"/>
    </source>
</evidence>
<accession>A0A7C9PHL1</accession>
<dbReference type="Pfam" id="PF03144">
    <property type="entry name" value="GTP_EFTU_D2"/>
    <property type="match status" value="1"/>
</dbReference>
<dbReference type="InterPro" id="IPR000795">
    <property type="entry name" value="T_Tr_GTP-bd_dom"/>
</dbReference>
<dbReference type="InterPro" id="IPR004161">
    <property type="entry name" value="EFTu-like_2"/>
</dbReference>
<comment type="similarity">
    <text evidence="4">In the N-terminal section; belongs to the TRAFAC class translation factor GTPase superfamily. Classic translation factor GTPase family. CysN/NodQ subfamily.</text>
</comment>
<dbReference type="InterPro" id="IPR041757">
    <property type="entry name" value="CysN_GTP-bd"/>
</dbReference>
<dbReference type="NCBIfam" id="NF003478">
    <property type="entry name" value="PRK05124.1"/>
    <property type="match status" value="1"/>
</dbReference>
<comment type="function">
    <text evidence="14">With CysD forms the ATP sulfurylase (ATPS) that catalyzes the adenylation of sulfate producing adenosine 5'-phosphosulfate (APS) and diphosphate, the first enzymatic step in sulfur assimilation pathway. APS synthesis involves the formation of a high-energy phosphoric-sulfuric acid anhydride bond driven by GTP hydrolysis by CysN coupled to ATP hydrolysis by CysD.</text>
</comment>
<dbReference type="SUPFAM" id="SSF52540">
    <property type="entry name" value="P-loop containing nucleoside triphosphate hydrolases"/>
    <property type="match status" value="2"/>
</dbReference>
<feature type="binding site" evidence="15">
    <location>
        <begin position="468"/>
        <end position="475"/>
    </location>
    <ligand>
        <name>ATP</name>
        <dbReference type="ChEBI" id="CHEBI:30616"/>
    </ligand>
</feature>
<dbReference type="InterPro" id="IPR054696">
    <property type="entry name" value="GTP-eEF1A_C"/>
</dbReference>
<dbReference type="HAMAP" id="MF_00065">
    <property type="entry name" value="Adenylyl_sulf_kinase"/>
    <property type="match status" value="1"/>
</dbReference>
<feature type="active site" description="Phosphoserine intermediate" evidence="15">
    <location>
        <position position="542"/>
    </location>
</feature>
<comment type="similarity">
    <text evidence="14">Belongs to the TRAFAC class translation factor GTPase superfamily. Classic translation factor GTPase family. CysN/NodQ subfamily.</text>
</comment>
<dbReference type="CDD" id="cd02027">
    <property type="entry name" value="APSK"/>
    <property type="match status" value="1"/>
</dbReference>
<dbReference type="HAMAP" id="MF_00062">
    <property type="entry name" value="Sulf_adenylyltr_sub1"/>
    <property type="match status" value="1"/>
</dbReference>
<dbReference type="Gene3D" id="2.40.30.10">
    <property type="entry name" value="Translation factors"/>
    <property type="match status" value="2"/>
</dbReference>
<dbReference type="InterPro" id="IPR009001">
    <property type="entry name" value="Transl_elong_EF1A/Init_IF2_C"/>
</dbReference>
<keyword evidence="12" id="KW-0511">Multifunctional enzyme</keyword>
<keyword evidence="11 14" id="KW-0342">GTP-binding</keyword>
<dbReference type="InterPro" id="IPR044139">
    <property type="entry name" value="CysN_NoDQ_III"/>
</dbReference>
<comment type="similarity">
    <text evidence="15">Belongs to the APS kinase family.</text>
</comment>
<dbReference type="Pfam" id="PF00009">
    <property type="entry name" value="GTP_EFTU"/>
    <property type="match status" value="1"/>
</dbReference>
<keyword evidence="5" id="KW-0536">Nodulation</keyword>